<evidence type="ECO:0000256" key="3">
    <source>
        <dbReference type="ARBA" id="ARBA00022692"/>
    </source>
</evidence>
<keyword evidence="4 6" id="KW-1133">Transmembrane helix</keyword>
<dbReference type="InterPro" id="IPR051401">
    <property type="entry name" value="GtrA_CellWall_Glycosyl"/>
</dbReference>
<dbReference type="EMBL" id="CP066007">
    <property type="protein sequence ID" value="QQB46039.1"/>
    <property type="molecule type" value="Genomic_DNA"/>
</dbReference>
<organism evidence="8 10">
    <name type="scientific">Corynebacterium glucuronolyticum</name>
    <dbReference type="NCBI Taxonomy" id="39791"/>
    <lineage>
        <taxon>Bacteria</taxon>
        <taxon>Bacillati</taxon>
        <taxon>Actinomycetota</taxon>
        <taxon>Actinomycetes</taxon>
        <taxon>Mycobacteriales</taxon>
        <taxon>Corynebacteriaceae</taxon>
        <taxon>Corynebacterium</taxon>
    </lineage>
</organism>
<reference evidence="8 10" key="1">
    <citation type="submission" date="2020-12" db="EMBL/GenBank/DDBJ databases">
        <title>FDA dAtabase for Regulatory Grade micrObial Sequences (FDA-ARGOS): Supporting development and validation of Infectious Disease Dx tests.</title>
        <authorList>
            <person name="Sproer C."/>
            <person name="Gronow S."/>
            <person name="Severitt S."/>
            <person name="Schroder I."/>
            <person name="Tallon L."/>
            <person name="Sadzewicz L."/>
            <person name="Zhao X."/>
            <person name="Boylan J."/>
            <person name="Ott S."/>
            <person name="Bowen H."/>
            <person name="Vavikolanu K."/>
            <person name="Mehta A."/>
            <person name="Aluvathingal J."/>
            <person name="Nadendla S."/>
            <person name="Lowell S."/>
            <person name="Myers T."/>
            <person name="Yan Y."/>
            <person name="Sichtig H."/>
        </authorList>
    </citation>
    <scope>NUCLEOTIDE SEQUENCE [LARGE SCALE GENOMIC DNA]</scope>
    <source>
        <strain evidence="8 10">FDAARGOS_1053</strain>
        <strain evidence="9">FDAARGOS_1191</strain>
    </source>
</reference>
<gene>
    <name evidence="8" type="ORF">I6I10_11365</name>
    <name evidence="9" type="ORF">I6J21_04760</name>
</gene>
<dbReference type="RefSeq" id="WP_005391926.1">
    <property type="nucleotide sequence ID" value="NZ_CP066007.1"/>
</dbReference>
<feature type="transmembrane region" description="Helical" evidence="6">
    <location>
        <begin position="139"/>
        <end position="157"/>
    </location>
</feature>
<keyword evidence="3 6" id="KW-0812">Transmembrane</keyword>
<sequence>MPSKRVTTNIREFLKFGIVGGSGTLVNFFVVWVLHRFGSLDQDQVVANLFGTPFNIRWYHVMITIAFLVANTWNYQLNRFWTFKDKTVGWFRGYWKFLLTGIGALVVSQVVATLLMNPTSPIALPTHIFDDTTGFRTRVYWANAISVLAAMPINFIINKLWTFRNKSIKVVHTEAPQ</sequence>
<dbReference type="GeneID" id="92759707"/>
<evidence type="ECO:0000259" key="7">
    <source>
        <dbReference type="Pfam" id="PF04138"/>
    </source>
</evidence>
<evidence type="ECO:0000256" key="6">
    <source>
        <dbReference type="SAM" id="Phobius"/>
    </source>
</evidence>
<comment type="similarity">
    <text evidence="2">Belongs to the GtrA family.</text>
</comment>
<evidence type="ECO:0000256" key="4">
    <source>
        <dbReference type="ARBA" id="ARBA00022989"/>
    </source>
</evidence>
<evidence type="ECO:0000313" key="10">
    <source>
        <dbReference type="Proteomes" id="UP000596145"/>
    </source>
</evidence>
<accession>A0A7T4EER6</accession>
<evidence type="ECO:0000256" key="5">
    <source>
        <dbReference type="ARBA" id="ARBA00023136"/>
    </source>
</evidence>
<dbReference type="Proteomes" id="UP000617681">
    <property type="component" value="Chromosome"/>
</dbReference>
<dbReference type="Pfam" id="PF04138">
    <property type="entry name" value="GtrA_DPMS_TM"/>
    <property type="match status" value="2"/>
</dbReference>
<name>A0A7T4EER6_9CORY</name>
<feature type="transmembrane region" description="Helical" evidence="6">
    <location>
        <begin position="12"/>
        <end position="34"/>
    </location>
</feature>
<dbReference type="Proteomes" id="UP000596145">
    <property type="component" value="Chromosome"/>
</dbReference>
<protein>
    <submittedName>
        <fullName evidence="8">GtrA family protein</fullName>
    </submittedName>
</protein>
<dbReference type="InterPro" id="IPR007267">
    <property type="entry name" value="GtrA_DPMS_TM"/>
</dbReference>
<dbReference type="EMBL" id="CP069534">
    <property type="protein sequence ID" value="QRP71450.1"/>
    <property type="molecule type" value="Genomic_DNA"/>
</dbReference>
<feature type="domain" description="GtrA/DPMS transmembrane" evidence="7">
    <location>
        <begin position="15"/>
        <end position="117"/>
    </location>
</feature>
<feature type="domain" description="GtrA/DPMS transmembrane" evidence="7">
    <location>
        <begin position="135"/>
        <end position="169"/>
    </location>
</feature>
<comment type="subcellular location">
    <subcellularLocation>
        <location evidence="1">Membrane</location>
        <topology evidence="1">Multi-pass membrane protein</topology>
    </subcellularLocation>
</comment>
<proteinExistence type="inferred from homology"/>
<dbReference type="GO" id="GO:0000271">
    <property type="term" value="P:polysaccharide biosynthetic process"/>
    <property type="evidence" value="ECO:0007669"/>
    <property type="project" value="InterPro"/>
</dbReference>
<evidence type="ECO:0000256" key="2">
    <source>
        <dbReference type="ARBA" id="ARBA00009399"/>
    </source>
</evidence>
<feature type="transmembrane region" description="Helical" evidence="6">
    <location>
        <begin position="94"/>
        <end position="116"/>
    </location>
</feature>
<dbReference type="PANTHER" id="PTHR38459">
    <property type="entry name" value="PROPHAGE BACTOPRENOL-LINKED GLUCOSE TRANSLOCASE HOMOLOG"/>
    <property type="match status" value="1"/>
</dbReference>
<evidence type="ECO:0000256" key="1">
    <source>
        <dbReference type="ARBA" id="ARBA00004141"/>
    </source>
</evidence>
<dbReference type="AlphaFoldDB" id="A0A7T4EER6"/>
<dbReference type="GO" id="GO:0005886">
    <property type="term" value="C:plasma membrane"/>
    <property type="evidence" value="ECO:0007669"/>
    <property type="project" value="TreeGrafter"/>
</dbReference>
<dbReference type="OrthoDB" id="9807815at2"/>
<evidence type="ECO:0000313" key="8">
    <source>
        <dbReference type="EMBL" id="QQB46039.1"/>
    </source>
</evidence>
<feature type="transmembrane region" description="Helical" evidence="6">
    <location>
        <begin position="54"/>
        <end position="73"/>
    </location>
</feature>
<dbReference type="PANTHER" id="PTHR38459:SF1">
    <property type="entry name" value="PROPHAGE BACTOPRENOL-LINKED GLUCOSE TRANSLOCASE HOMOLOG"/>
    <property type="match status" value="1"/>
</dbReference>
<keyword evidence="5 6" id="KW-0472">Membrane</keyword>
<evidence type="ECO:0000313" key="9">
    <source>
        <dbReference type="EMBL" id="QRP71450.1"/>
    </source>
</evidence>